<dbReference type="AlphaFoldDB" id="A0AAN9TIX3"/>
<protein>
    <submittedName>
        <fullName evidence="1">Uncharacterized protein</fullName>
    </submittedName>
</protein>
<dbReference type="EMBL" id="JBBCAQ010000022">
    <property type="protein sequence ID" value="KAK7591099.1"/>
    <property type="molecule type" value="Genomic_DNA"/>
</dbReference>
<dbReference type="Proteomes" id="UP001367676">
    <property type="component" value="Unassembled WGS sequence"/>
</dbReference>
<keyword evidence="2" id="KW-1185">Reference proteome</keyword>
<name>A0AAN9TIX3_9HEMI</name>
<evidence type="ECO:0000313" key="1">
    <source>
        <dbReference type="EMBL" id="KAK7591099.1"/>
    </source>
</evidence>
<organism evidence="1 2">
    <name type="scientific">Parthenolecanium corni</name>
    <dbReference type="NCBI Taxonomy" id="536013"/>
    <lineage>
        <taxon>Eukaryota</taxon>
        <taxon>Metazoa</taxon>
        <taxon>Ecdysozoa</taxon>
        <taxon>Arthropoda</taxon>
        <taxon>Hexapoda</taxon>
        <taxon>Insecta</taxon>
        <taxon>Pterygota</taxon>
        <taxon>Neoptera</taxon>
        <taxon>Paraneoptera</taxon>
        <taxon>Hemiptera</taxon>
        <taxon>Sternorrhyncha</taxon>
        <taxon>Coccoidea</taxon>
        <taxon>Coccidae</taxon>
        <taxon>Parthenolecanium</taxon>
    </lineage>
</organism>
<comment type="caution">
    <text evidence="1">The sequence shown here is derived from an EMBL/GenBank/DDBJ whole genome shotgun (WGS) entry which is preliminary data.</text>
</comment>
<proteinExistence type="predicted"/>
<sequence length="207" mass="24078">MWENTITRESWRYAVQQKKNQSEPYTDAEVKRISKLPWFLHLAACTENSIFGKNFVKTKVNAERLDLFTCPESGILVPGIRYGRAFADILTVKNPAENEDANESMSQEHLGNYTLLYEPSSQISLREYSLYDFLMDEFQPRIEAYIDCGQKQQVQKDIKNKHGFLWTHYMGLLYFEGSSTALLPPMIRYCYQADESVLVYLFSPVII</sequence>
<reference evidence="1 2" key="1">
    <citation type="submission" date="2024-03" db="EMBL/GenBank/DDBJ databases">
        <title>Adaptation during the transition from Ophiocordyceps entomopathogen to insect associate is accompanied by gene loss and intensified selection.</title>
        <authorList>
            <person name="Ward C.M."/>
            <person name="Onetto C.A."/>
            <person name="Borneman A.R."/>
        </authorList>
    </citation>
    <scope>NUCLEOTIDE SEQUENCE [LARGE SCALE GENOMIC DNA]</scope>
    <source>
        <strain evidence="1">AWRI1</strain>
        <tissue evidence="1">Single Adult Female</tissue>
    </source>
</reference>
<evidence type="ECO:0000313" key="2">
    <source>
        <dbReference type="Proteomes" id="UP001367676"/>
    </source>
</evidence>
<accession>A0AAN9TIX3</accession>
<gene>
    <name evidence="1" type="ORF">V9T40_002712</name>
</gene>